<name>A0A920CVR3_9BACL</name>
<feature type="transmembrane region" description="Helical" evidence="1">
    <location>
        <begin position="70"/>
        <end position="93"/>
    </location>
</feature>
<feature type="transmembrane region" description="Helical" evidence="1">
    <location>
        <begin position="127"/>
        <end position="147"/>
    </location>
</feature>
<keyword evidence="3" id="KW-1185">Reference proteome</keyword>
<reference evidence="2" key="1">
    <citation type="submission" date="2021-03" db="EMBL/GenBank/DDBJ databases">
        <title>Antimicrobial resistance genes in bacteria isolated from Japanese honey, and their potential for conferring macrolide and lincosamide resistance in the American foulbrood pathogen Paenibacillus larvae.</title>
        <authorList>
            <person name="Okamoto M."/>
            <person name="Kumagai M."/>
            <person name="Kanamori H."/>
            <person name="Takamatsu D."/>
        </authorList>
    </citation>
    <scope>NUCLEOTIDE SEQUENCE</scope>
    <source>
        <strain evidence="2">J40TS1</strain>
    </source>
</reference>
<dbReference type="AlphaFoldDB" id="A0A920CVR3"/>
<dbReference type="Pfam" id="PF01944">
    <property type="entry name" value="SpoIIM"/>
    <property type="match status" value="1"/>
</dbReference>
<dbReference type="NCBIfam" id="TIGR02831">
    <property type="entry name" value="spo_II_M"/>
    <property type="match status" value="1"/>
</dbReference>
<dbReference type="RefSeq" id="WP_213513429.1">
    <property type="nucleotide sequence ID" value="NZ_BOSE01000001.1"/>
</dbReference>
<evidence type="ECO:0000313" key="2">
    <source>
        <dbReference type="EMBL" id="GIP15216.1"/>
    </source>
</evidence>
<keyword evidence="1" id="KW-1133">Transmembrane helix</keyword>
<gene>
    <name evidence="2" type="primary">spoIIM</name>
    <name evidence="2" type="ORF">J40TS1_08580</name>
</gene>
<dbReference type="EMBL" id="BOSE01000001">
    <property type="protein sequence ID" value="GIP15216.1"/>
    <property type="molecule type" value="Genomic_DNA"/>
</dbReference>
<dbReference type="Proteomes" id="UP000683139">
    <property type="component" value="Unassembled WGS sequence"/>
</dbReference>
<dbReference type="InterPro" id="IPR014196">
    <property type="entry name" value="SpoIIM"/>
</dbReference>
<protein>
    <submittedName>
        <fullName evidence="2">Stage II sporulation protein M</fullName>
    </submittedName>
</protein>
<evidence type="ECO:0000313" key="3">
    <source>
        <dbReference type="Proteomes" id="UP000683139"/>
    </source>
</evidence>
<proteinExistence type="predicted"/>
<feature type="transmembrane region" description="Helical" evidence="1">
    <location>
        <begin position="9"/>
        <end position="29"/>
    </location>
</feature>
<accession>A0A920CVR3</accession>
<sequence>MQNQWSKWIYLAIVMLAGAICGSIFLQALPAAQQEELNQGLVSYVAWMNQPAAVDQSMLFWDTFFKHVKWAAALIVLGISMIGIPFIVVLVFMKGFLLGSSIYMLVQAFGSEGIWLSLFTIAPHNMITLPAIIVLSGAALSFAGFLFNQRIRKQGGVMSEQLISFSTIAMAMLLLLACAALVEVYVSPLLLNWYAAGGSSL</sequence>
<keyword evidence="1" id="KW-0812">Transmembrane</keyword>
<dbReference type="InterPro" id="IPR002798">
    <property type="entry name" value="SpoIIM-like"/>
</dbReference>
<dbReference type="PIRSF" id="PIRSF038973">
    <property type="entry name" value="SpoIIM"/>
    <property type="match status" value="1"/>
</dbReference>
<comment type="caution">
    <text evidence="2">The sequence shown here is derived from an EMBL/GenBank/DDBJ whole genome shotgun (WGS) entry which is preliminary data.</text>
</comment>
<feature type="transmembrane region" description="Helical" evidence="1">
    <location>
        <begin position="102"/>
        <end position="121"/>
    </location>
</feature>
<evidence type="ECO:0000256" key="1">
    <source>
        <dbReference type="SAM" id="Phobius"/>
    </source>
</evidence>
<keyword evidence="1" id="KW-0472">Membrane</keyword>
<organism evidence="2 3">
    <name type="scientific">Paenibacillus montaniterrae</name>
    <dbReference type="NCBI Taxonomy" id="429341"/>
    <lineage>
        <taxon>Bacteria</taxon>
        <taxon>Bacillati</taxon>
        <taxon>Bacillota</taxon>
        <taxon>Bacilli</taxon>
        <taxon>Bacillales</taxon>
        <taxon>Paenibacillaceae</taxon>
        <taxon>Paenibacillus</taxon>
    </lineage>
</organism>
<feature type="transmembrane region" description="Helical" evidence="1">
    <location>
        <begin position="168"/>
        <end position="191"/>
    </location>
</feature>